<dbReference type="InterPro" id="IPR022764">
    <property type="entry name" value="Peptidase_S54_rhomboid_dom"/>
</dbReference>
<dbReference type="GO" id="GO:0016020">
    <property type="term" value="C:membrane"/>
    <property type="evidence" value="ECO:0007669"/>
    <property type="project" value="UniProtKB-SubCell"/>
</dbReference>
<feature type="transmembrane region" description="Helical" evidence="7">
    <location>
        <begin position="97"/>
        <end position="116"/>
    </location>
</feature>
<feature type="transmembrane region" description="Helical" evidence="7">
    <location>
        <begin position="136"/>
        <end position="158"/>
    </location>
</feature>
<dbReference type="AlphaFoldDB" id="A0A0S7WGX5"/>
<dbReference type="EMBL" id="LIZT01000059">
    <property type="protein sequence ID" value="KPJ49428.1"/>
    <property type="molecule type" value="Genomic_DNA"/>
</dbReference>
<dbReference type="Pfam" id="PF01694">
    <property type="entry name" value="Rhomboid"/>
    <property type="match status" value="1"/>
</dbReference>
<evidence type="ECO:0000256" key="5">
    <source>
        <dbReference type="ARBA" id="ARBA00022989"/>
    </source>
</evidence>
<dbReference type="Gene3D" id="1.20.1540.10">
    <property type="entry name" value="Rhomboid-like"/>
    <property type="match status" value="1"/>
</dbReference>
<keyword evidence="4 7" id="KW-0812">Transmembrane</keyword>
<evidence type="ECO:0000313" key="10">
    <source>
        <dbReference type="Proteomes" id="UP000051124"/>
    </source>
</evidence>
<keyword evidence="2" id="KW-1003">Cell membrane</keyword>
<keyword evidence="6 7" id="KW-0472">Membrane</keyword>
<feature type="transmembrane region" description="Helical" evidence="7">
    <location>
        <begin position="12"/>
        <end position="30"/>
    </location>
</feature>
<dbReference type="InterPro" id="IPR035952">
    <property type="entry name" value="Rhomboid-like_sf"/>
</dbReference>
<dbReference type="PANTHER" id="PTHR43066">
    <property type="entry name" value="RHOMBOID-RELATED PROTEIN"/>
    <property type="match status" value="1"/>
</dbReference>
<comment type="caution">
    <text evidence="9">The sequence shown here is derived from an EMBL/GenBank/DDBJ whole genome shotgun (WGS) entry which is preliminary data.</text>
</comment>
<name>A0A0S7WGX5_UNCT6</name>
<comment type="subcellular location">
    <subcellularLocation>
        <location evidence="1">Membrane</location>
        <topology evidence="1">Multi-pass membrane protein</topology>
    </subcellularLocation>
</comment>
<proteinExistence type="predicted"/>
<dbReference type="GO" id="GO:0004252">
    <property type="term" value="F:serine-type endopeptidase activity"/>
    <property type="evidence" value="ECO:0007669"/>
    <property type="project" value="InterPro"/>
</dbReference>
<dbReference type="PATRIC" id="fig|1703771.3.peg.342"/>
<evidence type="ECO:0000313" key="9">
    <source>
        <dbReference type="EMBL" id="KPJ49428.1"/>
    </source>
</evidence>
<feature type="transmembrane region" description="Helical" evidence="7">
    <location>
        <begin position="193"/>
        <end position="212"/>
    </location>
</feature>
<evidence type="ECO:0000256" key="3">
    <source>
        <dbReference type="ARBA" id="ARBA00022519"/>
    </source>
</evidence>
<keyword evidence="5 7" id="KW-1133">Transmembrane helix</keyword>
<feature type="transmembrane region" description="Helical" evidence="7">
    <location>
        <begin position="61"/>
        <end position="85"/>
    </location>
</feature>
<evidence type="ECO:0000256" key="4">
    <source>
        <dbReference type="ARBA" id="ARBA00022692"/>
    </source>
</evidence>
<protein>
    <recommendedName>
        <fullName evidence="8">Peptidase S54 rhomboid domain-containing protein</fullName>
    </recommendedName>
</protein>
<evidence type="ECO:0000256" key="7">
    <source>
        <dbReference type="SAM" id="Phobius"/>
    </source>
</evidence>
<organism evidence="9 10">
    <name type="scientific">candidate division TA06 bacterium DG_26</name>
    <dbReference type="NCBI Taxonomy" id="1703771"/>
    <lineage>
        <taxon>Bacteria</taxon>
        <taxon>Bacteria division TA06</taxon>
    </lineage>
</organism>
<dbReference type="SUPFAM" id="SSF144091">
    <property type="entry name" value="Rhomboid-like"/>
    <property type="match status" value="1"/>
</dbReference>
<accession>A0A0S7WGX5</accession>
<feature type="transmembrane region" description="Helical" evidence="7">
    <location>
        <begin position="165"/>
        <end position="187"/>
    </location>
</feature>
<dbReference type="FunFam" id="1.20.1540.10:FF:000027">
    <property type="entry name" value="Rhomboid family intramembrane serine protease"/>
    <property type="match status" value="1"/>
</dbReference>
<feature type="domain" description="Peptidase S54 rhomboid" evidence="8">
    <location>
        <begin position="60"/>
        <end position="212"/>
    </location>
</feature>
<sequence length="224" mass="24767">MIPLKDDVPSRSFPLVNVLLIVTNAAIFLWEVSLGTQVRGFVQSYAVIPQDLLNLGFSRSYTLLTSMFLHGGWEHIIGNMLYLWIFGDNVEDCLGKVRYLLFYLICGTVGSLAHVATQAGSEIPTIGASGAISGVLGAYILLYPRAGVWTFIFFGFFIRMAKVPAFFLLAFWILIQLFNGVASLPYATAGTGVAWFAHIGGFFCGLALVKLFQQRPAVRRRAEW</sequence>
<dbReference type="Proteomes" id="UP000051124">
    <property type="component" value="Unassembled WGS sequence"/>
</dbReference>
<dbReference type="PANTHER" id="PTHR43066:SF26">
    <property type="entry name" value="RHOMBOID PROTEASE GLPG"/>
    <property type="match status" value="1"/>
</dbReference>
<keyword evidence="3" id="KW-0997">Cell inner membrane</keyword>
<evidence type="ECO:0000256" key="1">
    <source>
        <dbReference type="ARBA" id="ARBA00004141"/>
    </source>
</evidence>
<evidence type="ECO:0000259" key="8">
    <source>
        <dbReference type="Pfam" id="PF01694"/>
    </source>
</evidence>
<gene>
    <name evidence="9" type="ORF">AMJ40_05505</name>
</gene>
<evidence type="ECO:0000256" key="6">
    <source>
        <dbReference type="ARBA" id="ARBA00023136"/>
    </source>
</evidence>
<reference evidence="9 10" key="1">
    <citation type="journal article" date="2015" name="Microbiome">
        <title>Genomic resolution of linkages in carbon, nitrogen, and sulfur cycling among widespread estuary sediment bacteria.</title>
        <authorList>
            <person name="Baker B.J."/>
            <person name="Lazar C.S."/>
            <person name="Teske A.P."/>
            <person name="Dick G.J."/>
        </authorList>
    </citation>
    <scope>NUCLEOTIDE SEQUENCE [LARGE SCALE GENOMIC DNA]</scope>
    <source>
        <strain evidence="9">DG_26</strain>
    </source>
</reference>
<evidence type="ECO:0000256" key="2">
    <source>
        <dbReference type="ARBA" id="ARBA00022475"/>
    </source>
</evidence>